<reference evidence="3 4" key="1">
    <citation type="journal article" date="2014" name="Genome Announc.">
        <title>Draft Genome Sequences of Two Isolates of the Roseobacter Group, Sulfitobacter sp. Strains 3SOLIMAR09 and 1FIGIMAR09, from Harbors of Mallorca Island (Mediterranean Sea).</title>
        <authorList>
            <person name="Mas-Llado M."/>
            <person name="Pina-Villalonga J.M."/>
            <person name="Brunet-Galmes I."/>
            <person name="Nogales B."/>
            <person name="Bosch R."/>
        </authorList>
    </citation>
    <scope>NUCLEOTIDE SEQUENCE [LARGE SCALE GENOMIC DNA]</scope>
    <source>
        <strain evidence="3 4">1FIGIMAR09</strain>
    </source>
</reference>
<gene>
    <name evidence="3" type="ORF">PM02_11180</name>
</gene>
<dbReference type="PRINTS" id="PR00111">
    <property type="entry name" value="ABHYDROLASE"/>
</dbReference>
<evidence type="ECO:0000313" key="3">
    <source>
        <dbReference type="EMBL" id="KAJ03020.1"/>
    </source>
</evidence>
<accession>A0A061SUK9</accession>
<protein>
    <submittedName>
        <fullName evidence="3">Esterase</fullName>
    </submittedName>
</protein>
<dbReference type="Proteomes" id="UP000027337">
    <property type="component" value="Unassembled WGS sequence"/>
</dbReference>
<organism evidence="3 4">
    <name type="scientific">Sulfitobacter mediterraneus</name>
    <dbReference type="NCBI Taxonomy" id="83219"/>
    <lineage>
        <taxon>Bacteria</taxon>
        <taxon>Pseudomonadati</taxon>
        <taxon>Pseudomonadota</taxon>
        <taxon>Alphaproteobacteria</taxon>
        <taxon>Rhodobacterales</taxon>
        <taxon>Roseobacteraceae</taxon>
        <taxon>Sulfitobacter</taxon>
    </lineage>
</organism>
<dbReference type="eggNOG" id="COG0596">
    <property type="taxonomic scope" value="Bacteria"/>
</dbReference>
<feature type="domain" description="AB hydrolase-1" evidence="2">
    <location>
        <begin position="17"/>
        <end position="243"/>
    </location>
</feature>
<keyword evidence="1" id="KW-0378">Hydrolase</keyword>
<proteinExistence type="predicted"/>
<evidence type="ECO:0000259" key="2">
    <source>
        <dbReference type="Pfam" id="PF00561"/>
    </source>
</evidence>
<dbReference type="Gene3D" id="3.40.50.1820">
    <property type="entry name" value="alpha/beta hydrolase"/>
    <property type="match status" value="1"/>
</dbReference>
<sequence length="256" mass="27977">MLSYSEFGDIPATADTPALIIVHGLYGSGRNWGVIAKRLSDSRRVITVDMRNHGTSPRIPSQSYPDMAQDLADLITNLNMPVDVCGHSMGGKAAMVLALTNPQLLRRLIIADIAPTAYGHTQQMYIDAMRKVDLSAITRRSDAEVQLAAQGVDRALQSFFTQSLDVPGKAWRLNLDVLEAEMPKIIGWPVDISGSFDGPTLFLSGGASDYVRPEHRPTIKALFPAARFAKLPGAGHWLHAEKPREFEAAARIFLDA</sequence>
<dbReference type="InterPro" id="IPR000073">
    <property type="entry name" value="AB_hydrolase_1"/>
</dbReference>
<dbReference type="InterPro" id="IPR029058">
    <property type="entry name" value="AB_hydrolase_fold"/>
</dbReference>
<evidence type="ECO:0000313" key="4">
    <source>
        <dbReference type="Proteomes" id="UP000027337"/>
    </source>
</evidence>
<dbReference type="GO" id="GO:0052689">
    <property type="term" value="F:carboxylic ester hydrolase activity"/>
    <property type="evidence" value="ECO:0007669"/>
    <property type="project" value="TreeGrafter"/>
</dbReference>
<keyword evidence="4" id="KW-1185">Reference proteome</keyword>
<dbReference type="PANTHER" id="PTHR46118">
    <property type="entry name" value="PROTEIN ABHD11"/>
    <property type="match status" value="1"/>
</dbReference>
<evidence type="ECO:0000256" key="1">
    <source>
        <dbReference type="ARBA" id="ARBA00022801"/>
    </source>
</evidence>
<comment type="caution">
    <text evidence="3">The sequence shown here is derived from an EMBL/GenBank/DDBJ whole genome shotgun (WGS) entry which is preliminary data.</text>
</comment>
<name>A0A061SUK9_9RHOB</name>
<dbReference type="STRING" id="83219.PM02_11180"/>
<dbReference type="AlphaFoldDB" id="A0A061SUK9"/>
<dbReference type="PANTHER" id="PTHR46118:SF4">
    <property type="entry name" value="PROTEIN ABHD11"/>
    <property type="match status" value="1"/>
</dbReference>
<dbReference type="SUPFAM" id="SSF53474">
    <property type="entry name" value="alpha/beta-Hydrolases"/>
    <property type="match status" value="1"/>
</dbReference>
<dbReference type="Pfam" id="PF00561">
    <property type="entry name" value="Abhydrolase_1"/>
    <property type="match status" value="1"/>
</dbReference>
<dbReference type="EMBL" id="JEMU01000008">
    <property type="protein sequence ID" value="KAJ03020.1"/>
    <property type="molecule type" value="Genomic_DNA"/>
</dbReference>
<dbReference type="RefSeq" id="WP_037908316.1">
    <property type="nucleotide sequence ID" value="NZ_JEMU01000008.1"/>
</dbReference>